<dbReference type="Proteomes" id="UP000271098">
    <property type="component" value="Unassembled WGS sequence"/>
</dbReference>
<feature type="domain" description="SET" evidence="3">
    <location>
        <begin position="137"/>
        <end position="265"/>
    </location>
</feature>
<dbReference type="GO" id="GO:0070210">
    <property type="term" value="C:Rpd3L-Expanded complex"/>
    <property type="evidence" value="ECO:0007669"/>
    <property type="project" value="TreeGrafter"/>
</dbReference>
<dbReference type="SMART" id="SM00317">
    <property type="entry name" value="SET"/>
    <property type="match status" value="1"/>
</dbReference>
<gene>
    <name evidence="4" type="ORF">GPUH_LOCUS18402</name>
</gene>
<dbReference type="CDD" id="cd10529">
    <property type="entry name" value="SET_SETD5-like"/>
    <property type="match status" value="1"/>
</dbReference>
<dbReference type="GO" id="GO:0006355">
    <property type="term" value="P:regulation of DNA-templated transcription"/>
    <property type="evidence" value="ECO:0007669"/>
    <property type="project" value="TreeGrafter"/>
</dbReference>
<dbReference type="SUPFAM" id="SSF57903">
    <property type="entry name" value="FYVE/PHD zinc finger"/>
    <property type="match status" value="1"/>
</dbReference>
<keyword evidence="5" id="KW-1185">Reference proteome</keyword>
<name>A0A3P7MPT8_9BILA</name>
<dbReference type="InterPro" id="IPR001214">
    <property type="entry name" value="SET_dom"/>
</dbReference>
<dbReference type="EMBL" id="UYRT01086703">
    <property type="protein sequence ID" value="VDN31664.1"/>
    <property type="molecule type" value="Genomic_DNA"/>
</dbReference>
<feature type="region of interest" description="Disordered" evidence="2">
    <location>
        <begin position="387"/>
        <end position="418"/>
    </location>
</feature>
<dbReference type="GO" id="GO:0006325">
    <property type="term" value="P:chromatin organization"/>
    <property type="evidence" value="ECO:0007669"/>
    <property type="project" value="UniProtKB-KW"/>
</dbReference>
<sequence length="429" mass="48391">MQHALYFRVWQHGVCVGIGKKNVPDIYKCEECEPRSMKLTREEAHKIQLKNLARQQRENARKQRIKQKVKQRKSSVVVGMGKSAKTFVTDFKYTYSRSVTVFSRGHEDTVRFMNCFCLHSVLLSGDASALETLRKADGISLMFVAHNIQGLVATRVFHPDEPVLYFCGRISLASECSGRDEGMVLPFVILYSDLVIDGTDERISVCVDARQFGSIARFARRSCRPNIKLQHLFVQNHLHIIGVAAHRIESAVELTVPFDGDYVMSKTKLICSCHDDECGVANECIIERFNRSLELKQDSEKSEAKREQQLLPVSQDESSSQEEHTGEVAAELPKEEIVETVKRRNEANFKRESGEREKSATELQTRKRTVSFADELDGKNVDISAAEKLPSKRMRTTAETEAANSAAPANQSKPMFPVIGRPACRMTFG</sequence>
<feature type="compositionally biased region" description="Low complexity" evidence="2">
    <location>
        <begin position="397"/>
        <end position="410"/>
    </location>
</feature>
<organism evidence="4 5">
    <name type="scientific">Gongylonema pulchrum</name>
    <dbReference type="NCBI Taxonomy" id="637853"/>
    <lineage>
        <taxon>Eukaryota</taxon>
        <taxon>Metazoa</taxon>
        <taxon>Ecdysozoa</taxon>
        <taxon>Nematoda</taxon>
        <taxon>Chromadorea</taxon>
        <taxon>Rhabditida</taxon>
        <taxon>Spirurina</taxon>
        <taxon>Spiruromorpha</taxon>
        <taxon>Spiruroidea</taxon>
        <taxon>Gongylonematidae</taxon>
        <taxon>Gongylonema</taxon>
    </lineage>
</organism>
<proteinExistence type="predicted"/>
<keyword evidence="1" id="KW-0156">Chromatin regulator</keyword>
<evidence type="ECO:0000256" key="1">
    <source>
        <dbReference type="ARBA" id="ARBA00022853"/>
    </source>
</evidence>
<dbReference type="SUPFAM" id="SSF82199">
    <property type="entry name" value="SET domain"/>
    <property type="match status" value="1"/>
</dbReference>
<feature type="region of interest" description="Disordered" evidence="2">
    <location>
        <begin position="299"/>
        <end position="366"/>
    </location>
</feature>
<dbReference type="InterPro" id="IPR046341">
    <property type="entry name" value="SET_dom_sf"/>
</dbReference>
<protein>
    <recommendedName>
        <fullName evidence="3">SET domain-containing protein</fullName>
    </recommendedName>
</protein>
<feature type="compositionally biased region" description="Basic and acidic residues" evidence="2">
    <location>
        <begin position="299"/>
        <end position="308"/>
    </location>
</feature>
<evidence type="ECO:0000256" key="2">
    <source>
        <dbReference type="SAM" id="MobiDB-lite"/>
    </source>
</evidence>
<evidence type="ECO:0000313" key="5">
    <source>
        <dbReference type="Proteomes" id="UP000271098"/>
    </source>
</evidence>
<dbReference type="Gene3D" id="3.30.40.10">
    <property type="entry name" value="Zinc/RING finger domain, C3HC4 (zinc finger)"/>
    <property type="match status" value="1"/>
</dbReference>
<evidence type="ECO:0000313" key="4">
    <source>
        <dbReference type="EMBL" id="VDN31664.1"/>
    </source>
</evidence>
<dbReference type="InterPro" id="IPR013083">
    <property type="entry name" value="Znf_RING/FYVE/PHD"/>
</dbReference>
<dbReference type="InterPro" id="IPR011011">
    <property type="entry name" value="Znf_FYVE_PHD"/>
</dbReference>
<dbReference type="AlphaFoldDB" id="A0A3P7MPT8"/>
<accession>A0A3P7MPT8</accession>
<dbReference type="GO" id="GO:0034967">
    <property type="term" value="C:Set3 complex"/>
    <property type="evidence" value="ECO:0007669"/>
    <property type="project" value="TreeGrafter"/>
</dbReference>
<dbReference type="PANTHER" id="PTHR46462:SF3">
    <property type="entry name" value="UPSET, ISOFORM A"/>
    <property type="match status" value="1"/>
</dbReference>
<dbReference type="Gene3D" id="2.170.270.10">
    <property type="entry name" value="SET domain"/>
    <property type="match status" value="1"/>
</dbReference>
<reference evidence="4 5" key="1">
    <citation type="submission" date="2018-11" db="EMBL/GenBank/DDBJ databases">
        <authorList>
            <consortium name="Pathogen Informatics"/>
        </authorList>
    </citation>
    <scope>NUCLEOTIDE SEQUENCE [LARGE SCALE GENOMIC DNA]</scope>
</reference>
<evidence type="ECO:0000259" key="3">
    <source>
        <dbReference type="SMART" id="SM00317"/>
    </source>
</evidence>
<feature type="compositionally biased region" description="Basic and acidic residues" evidence="2">
    <location>
        <begin position="321"/>
        <end position="360"/>
    </location>
</feature>
<dbReference type="OrthoDB" id="5877798at2759"/>
<dbReference type="Pfam" id="PF00856">
    <property type="entry name" value="SET"/>
    <property type="match status" value="1"/>
</dbReference>
<dbReference type="PANTHER" id="PTHR46462">
    <property type="entry name" value="UPSET, ISOFORM A"/>
    <property type="match status" value="1"/>
</dbReference>